<sequence>MQGTSTLGIVVVRHRGYTTVVKVDTEVIWDGKQIPQGIDIEDQPEGGANALNVNRLYMQRHFHYGNYSNAMFQYPTQQSADLSMIIPKVSPVCVQAPSDKGLLGFVIDFLTGDVSAFVSKTAAAPIEHVKL</sequence>
<dbReference type="EMBL" id="PKPP01000144">
    <property type="protein sequence ID" value="PWA97097.1"/>
    <property type="molecule type" value="Genomic_DNA"/>
</dbReference>
<accession>A0A2U1QGK3</accession>
<dbReference type="STRING" id="35608.A0A2U1QGK3"/>
<reference evidence="1 2" key="1">
    <citation type="journal article" date="2018" name="Mol. Plant">
        <title>The genome of Artemisia annua provides insight into the evolution of Asteraceae family and artemisinin biosynthesis.</title>
        <authorList>
            <person name="Shen Q."/>
            <person name="Zhang L."/>
            <person name="Liao Z."/>
            <person name="Wang S."/>
            <person name="Yan T."/>
            <person name="Shi P."/>
            <person name="Liu M."/>
            <person name="Fu X."/>
            <person name="Pan Q."/>
            <person name="Wang Y."/>
            <person name="Lv Z."/>
            <person name="Lu X."/>
            <person name="Zhang F."/>
            <person name="Jiang W."/>
            <person name="Ma Y."/>
            <person name="Chen M."/>
            <person name="Hao X."/>
            <person name="Li L."/>
            <person name="Tang Y."/>
            <person name="Lv G."/>
            <person name="Zhou Y."/>
            <person name="Sun X."/>
            <person name="Brodelius P.E."/>
            <person name="Rose J.K.C."/>
            <person name="Tang K."/>
        </authorList>
    </citation>
    <scope>NUCLEOTIDE SEQUENCE [LARGE SCALE GENOMIC DNA]</scope>
    <source>
        <strain evidence="2">cv. Huhao1</strain>
        <tissue evidence="1">Leaf</tissue>
    </source>
</reference>
<gene>
    <name evidence="1" type="ORF">CTI12_AA032580</name>
</gene>
<protein>
    <submittedName>
        <fullName evidence="1">Adenine nucleotide translocator 1</fullName>
    </submittedName>
</protein>
<name>A0A2U1QGK3_ARTAN</name>
<keyword evidence="2" id="KW-1185">Reference proteome</keyword>
<dbReference type="PRINTS" id="PR00926">
    <property type="entry name" value="MITOCARRIER"/>
</dbReference>
<evidence type="ECO:0000313" key="1">
    <source>
        <dbReference type="EMBL" id="PWA97097.1"/>
    </source>
</evidence>
<dbReference type="Proteomes" id="UP000245207">
    <property type="component" value="Unassembled WGS sequence"/>
</dbReference>
<organism evidence="1 2">
    <name type="scientific">Artemisia annua</name>
    <name type="common">Sweet wormwood</name>
    <dbReference type="NCBI Taxonomy" id="35608"/>
    <lineage>
        <taxon>Eukaryota</taxon>
        <taxon>Viridiplantae</taxon>
        <taxon>Streptophyta</taxon>
        <taxon>Embryophyta</taxon>
        <taxon>Tracheophyta</taxon>
        <taxon>Spermatophyta</taxon>
        <taxon>Magnoliopsida</taxon>
        <taxon>eudicotyledons</taxon>
        <taxon>Gunneridae</taxon>
        <taxon>Pentapetalae</taxon>
        <taxon>asterids</taxon>
        <taxon>campanulids</taxon>
        <taxon>Asterales</taxon>
        <taxon>Asteraceae</taxon>
        <taxon>Asteroideae</taxon>
        <taxon>Anthemideae</taxon>
        <taxon>Artemisiinae</taxon>
        <taxon>Artemisia</taxon>
    </lineage>
</organism>
<dbReference type="GO" id="GO:0055085">
    <property type="term" value="P:transmembrane transport"/>
    <property type="evidence" value="ECO:0007669"/>
    <property type="project" value="InterPro"/>
</dbReference>
<comment type="caution">
    <text evidence="1">The sequence shown here is derived from an EMBL/GenBank/DDBJ whole genome shotgun (WGS) entry which is preliminary data.</text>
</comment>
<dbReference type="AlphaFoldDB" id="A0A2U1QGK3"/>
<evidence type="ECO:0000313" key="2">
    <source>
        <dbReference type="Proteomes" id="UP000245207"/>
    </source>
</evidence>
<dbReference type="InterPro" id="IPR002067">
    <property type="entry name" value="MCP"/>
</dbReference>
<dbReference type="OrthoDB" id="784307at2759"/>
<proteinExistence type="predicted"/>